<sequence length="361" mass="41401">MAKRPARYDANLPRNLTYRKRDRLYSWRNPITGQEISLGRVDRKDAVAQAIEANNYIDQNYLPSSLLDRLKDVPTFTVSAWLERYEVILERRELKPNTMKVRRNQLATIKEEFGRIPLASVTTKDIAEFLEGYIVCDKKSMASGLRSVLLDVFREAIVEGHIDRNPAEPTRTPTPKVKRERLLLEQFTIIRDAASSHSDWARNACDLALVTGQRREDITLFRFSNVKEDRLFITQEKTGHKLAVPLDLKLDAAGLMLHDVIERCREGNPSDFMVYSPVRRGGRKPGPLTPDGLTQAFADIRDSTELKFGPNPPSFHEIRSLASRLYENERGEEFAQRLLGHKNLTMTKKYLDARGAEYVMV</sequence>
<protein>
    <submittedName>
        <fullName evidence="8">Integrase</fullName>
    </submittedName>
</protein>
<dbReference type="Gene3D" id="3.30.160.60">
    <property type="entry name" value="Classic Zinc Finger"/>
    <property type="match status" value="1"/>
</dbReference>
<dbReference type="InterPro" id="IPR013762">
    <property type="entry name" value="Integrase-like_cat_sf"/>
</dbReference>
<dbReference type="InterPro" id="IPR011010">
    <property type="entry name" value="DNA_brk_join_enz"/>
</dbReference>
<dbReference type="Gene3D" id="1.10.150.130">
    <property type="match status" value="1"/>
</dbReference>
<dbReference type="Pfam" id="PF09003">
    <property type="entry name" value="Arm-DNA-bind_1"/>
    <property type="match status" value="1"/>
</dbReference>
<keyword evidence="4" id="KW-0233">DNA recombination</keyword>
<feature type="domain" description="Tyr recombinase" evidence="6">
    <location>
        <begin position="177"/>
        <end position="361"/>
    </location>
</feature>
<dbReference type="InterPro" id="IPR002104">
    <property type="entry name" value="Integrase_catalytic"/>
</dbReference>
<evidence type="ECO:0000256" key="3">
    <source>
        <dbReference type="ARBA" id="ARBA00023125"/>
    </source>
</evidence>
<dbReference type="AlphaFoldDB" id="A0A483LR15"/>
<evidence type="ECO:0000259" key="7">
    <source>
        <dbReference type="PROSITE" id="PS51900"/>
    </source>
</evidence>
<dbReference type="InterPro" id="IPR044068">
    <property type="entry name" value="CB"/>
</dbReference>
<dbReference type="PANTHER" id="PTHR30629:SF2">
    <property type="entry name" value="PROPHAGE INTEGRASE INTS-RELATED"/>
    <property type="match status" value="1"/>
</dbReference>
<dbReference type="PROSITE" id="PS51900">
    <property type="entry name" value="CB"/>
    <property type="match status" value="1"/>
</dbReference>
<evidence type="ECO:0000256" key="5">
    <source>
        <dbReference type="PROSITE-ProRule" id="PRU01248"/>
    </source>
</evidence>
<evidence type="ECO:0000313" key="8">
    <source>
        <dbReference type="EMBL" id="TCX77477.1"/>
    </source>
</evidence>
<dbReference type="InterPro" id="IPR015094">
    <property type="entry name" value="Integrase_lambda-typ_DNA-bd_N"/>
</dbReference>
<dbReference type="PANTHER" id="PTHR30629">
    <property type="entry name" value="PROPHAGE INTEGRASE"/>
    <property type="match status" value="1"/>
</dbReference>
<dbReference type="InterPro" id="IPR050808">
    <property type="entry name" value="Phage_Integrase"/>
</dbReference>
<dbReference type="Gene3D" id="1.10.443.10">
    <property type="entry name" value="Intergrase catalytic core"/>
    <property type="match status" value="1"/>
</dbReference>
<dbReference type="GO" id="GO:0003677">
    <property type="term" value="F:DNA binding"/>
    <property type="evidence" value="ECO:0007669"/>
    <property type="project" value="UniProtKB-UniRule"/>
</dbReference>
<dbReference type="SUPFAM" id="SSF54171">
    <property type="entry name" value="DNA-binding domain"/>
    <property type="match status" value="1"/>
</dbReference>
<evidence type="ECO:0000256" key="4">
    <source>
        <dbReference type="ARBA" id="ARBA00023172"/>
    </source>
</evidence>
<dbReference type="SUPFAM" id="SSF56349">
    <property type="entry name" value="DNA breaking-rejoining enzymes"/>
    <property type="match status" value="1"/>
</dbReference>
<name>A0A483LR15_KLEPN</name>
<dbReference type="Pfam" id="PF22022">
    <property type="entry name" value="Phage_int_M"/>
    <property type="match status" value="1"/>
</dbReference>
<proteinExistence type="inferred from homology"/>
<dbReference type="InterPro" id="IPR053876">
    <property type="entry name" value="Phage_int_M"/>
</dbReference>
<dbReference type="GO" id="GO:0008907">
    <property type="term" value="F:integrase activity"/>
    <property type="evidence" value="ECO:0007669"/>
    <property type="project" value="InterPro"/>
</dbReference>
<dbReference type="RefSeq" id="WP_132349234.1">
    <property type="nucleotide sequence ID" value="NZ_JAEGID010000002.1"/>
</dbReference>
<feature type="domain" description="Core-binding (CB)" evidence="7">
    <location>
        <begin position="72"/>
        <end position="157"/>
    </location>
</feature>
<evidence type="ECO:0000259" key="6">
    <source>
        <dbReference type="PROSITE" id="PS51898"/>
    </source>
</evidence>
<evidence type="ECO:0000256" key="2">
    <source>
        <dbReference type="ARBA" id="ARBA00022908"/>
    </source>
</evidence>
<dbReference type="InterPro" id="IPR010998">
    <property type="entry name" value="Integrase_recombinase_N"/>
</dbReference>
<dbReference type="PROSITE" id="PS51898">
    <property type="entry name" value="TYR_RECOMBINASE"/>
    <property type="match status" value="1"/>
</dbReference>
<comment type="similarity">
    <text evidence="1">Belongs to the 'phage' integrase family.</text>
</comment>
<organism evidence="8">
    <name type="scientific">Klebsiella pneumoniae</name>
    <dbReference type="NCBI Taxonomy" id="573"/>
    <lineage>
        <taxon>Bacteria</taxon>
        <taxon>Pseudomonadati</taxon>
        <taxon>Pseudomonadota</taxon>
        <taxon>Gammaproteobacteria</taxon>
        <taxon>Enterobacterales</taxon>
        <taxon>Enterobacteriaceae</taxon>
        <taxon>Klebsiella/Raoultella group</taxon>
        <taxon>Klebsiella</taxon>
        <taxon>Klebsiella pneumoniae complex</taxon>
    </lineage>
</organism>
<keyword evidence="3 5" id="KW-0238">DNA-binding</keyword>
<accession>A0A483LR15</accession>
<gene>
    <name evidence="8" type="ORF">ETE60_00795</name>
</gene>
<reference evidence="8" key="1">
    <citation type="submission" date="2019-01" db="EMBL/GenBank/DDBJ databases">
        <authorList>
            <person name="Lista F."/>
            <person name="Anselmo A."/>
        </authorList>
    </citation>
    <scope>NUCLEOTIDE SEQUENCE</scope>
    <source>
        <strain evidence="8">5S</strain>
    </source>
</reference>
<keyword evidence="2" id="KW-0229">DNA integration</keyword>
<dbReference type="GO" id="GO:0006310">
    <property type="term" value="P:DNA recombination"/>
    <property type="evidence" value="ECO:0007669"/>
    <property type="project" value="UniProtKB-KW"/>
</dbReference>
<comment type="caution">
    <text evidence="8">The sequence shown here is derived from an EMBL/GenBank/DDBJ whole genome shotgun (WGS) entry which is preliminary data.</text>
</comment>
<dbReference type="Pfam" id="PF00589">
    <property type="entry name" value="Phage_integrase"/>
    <property type="match status" value="1"/>
</dbReference>
<dbReference type="EMBL" id="SDCR01000001">
    <property type="protein sequence ID" value="TCX77477.1"/>
    <property type="molecule type" value="Genomic_DNA"/>
</dbReference>
<dbReference type="InterPro" id="IPR016177">
    <property type="entry name" value="DNA-bd_dom_sf"/>
</dbReference>
<evidence type="ECO:0000256" key="1">
    <source>
        <dbReference type="ARBA" id="ARBA00008857"/>
    </source>
</evidence>